<dbReference type="Gene3D" id="3.30.70.330">
    <property type="match status" value="1"/>
</dbReference>
<sequence length="104" mass="11266">MTWRRDLFDDSIEAAGTSGVQTGTKLYISNLDYGISNADIRGSAEVVYTRRSDAIAALKRYNNVQLDGKPMKVEVIGALGLPMTPRVNVAGVPYGRGRTVMVTS</sequence>
<dbReference type="PANTHER" id="PTHR19965">
    <property type="entry name" value="RNA AND EXPORT FACTOR BINDING PROTEIN"/>
    <property type="match status" value="1"/>
</dbReference>
<evidence type="ECO:0008006" key="4">
    <source>
        <dbReference type="Google" id="ProtNLM"/>
    </source>
</evidence>
<name>A0A8J5KZV5_ZINOF</name>
<dbReference type="GO" id="GO:0005634">
    <property type="term" value="C:nucleus"/>
    <property type="evidence" value="ECO:0007669"/>
    <property type="project" value="TreeGrafter"/>
</dbReference>
<dbReference type="PANTHER" id="PTHR19965:SF33">
    <property type="entry name" value="THO COMPLEX SUBUNIT 4D"/>
    <property type="match status" value="1"/>
</dbReference>
<dbReference type="InterPro" id="IPR051229">
    <property type="entry name" value="ALYREF_mRNA_export"/>
</dbReference>
<keyword evidence="3" id="KW-1185">Reference proteome</keyword>
<gene>
    <name evidence="2" type="ORF">ZIOFF_037963</name>
</gene>
<evidence type="ECO:0000313" key="3">
    <source>
        <dbReference type="Proteomes" id="UP000734854"/>
    </source>
</evidence>
<organism evidence="2 3">
    <name type="scientific">Zingiber officinale</name>
    <name type="common">Ginger</name>
    <name type="synonym">Amomum zingiber</name>
    <dbReference type="NCBI Taxonomy" id="94328"/>
    <lineage>
        <taxon>Eukaryota</taxon>
        <taxon>Viridiplantae</taxon>
        <taxon>Streptophyta</taxon>
        <taxon>Embryophyta</taxon>
        <taxon>Tracheophyta</taxon>
        <taxon>Spermatophyta</taxon>
        <taxon>Magnoliopsida</taxon>
        <taxon>Liliopsida</taxon>
        <taxon>Zingiberales</taxon>
        <taxon>Zingiberaceae</taxon>
        <taxon>Zingiber</taxon>
    </lineage>
</organism>
<evidence type="ECO:0000256" key="1">
    <source>
        <dbReference type="ARBA" id="ARBA00022884"/>
    </source>
</evidence>
<evidence type="ECO:0000313" key="2">
    <source>
        <dbReference type="EMBL" id="KAG6505598.1"/>
    </source>
</evidence>
<keyword evidence="1" id="KW-0694">RNA-binding</keyword>
<dbReference type="GO" id="GO:0003729">
    <property type="term" value="F:mRNA binding"/>
    <property type="evidence" value="ECO:0007669"/>
    <property type="project" value="TreeGrafter"/>
</dbReference>
<dbReference type="Proteomes" id="UP000734854">
    <property type="component" value="Unassembled WGS sequence"/>
</dbReference>
<accession>A0A8J5KZV5</accession>
<reference evidence="2 3" key="1">
    <citation type="submission" date="2020-08" db="EMBL/GenBank/DDBJ databases">
        <title>Plant Genome Project.</title>
        <authorList>
            <person name="Zhang R.-G."/>
        </authorList>
    </citation>
    <scope>NUCLEOTIDE SEQUENCE [LARGE SCALE GENOMIC DNA]</scope>
    <source>
        <tissue evidence="2">Rhizome</tissue>
    </source>
</reference>
<comment type="caution">
    <text evidence="2">The sequence shown here is derived from an EMBL/GenBank/DDBJ whole genome shotgun (WGS) entry which is preliminary data.</text>
</comment>
<dbReference type="EMBL" id="JACMSC010000010">
    <property type="protein sequence ID" value="KAG6505598.1"/>
    <property type="molecule type" value="Genomic_DNA"/>
</dbReference>
<dbReference type="InterPro" id="IPR012677">
    <property type="entry name" value="Nucleotide-bd_a/b_plait_sf"/>
</dbReference>
<dbReference type="AlphaFoldDB" id="A0A8J5KZV5"/>
<protein>
    <recommendedName>
        <fullName evidence="4">RRM domain-containing protein</fullName>
    </recommendedName>
</protein>
<dbReference type="GO" id="GO:0006406">
    <property type="term" value="P:mRNA export from nucleus"/>
    <property type="evidence" value="ECO:0007669"/>
    <property type="project" value="TreeGrafter"/>
</dbReference>
<proteinExistence type="predicted"/>
<dbReference type="SUPFAM" id="SSF54928">
    <property type="entry name" value="RNA-binding domain, RBD"/>
    <property type="match status" value="1"/>
</dbReference>
<dbReference type="InterPro" id="IPR035979">
    <property type="entry name" value="RBD_domain_sf"/>
</dbReference>